<protein>
    <submittedName>
        <fullName evidence="2">Uncharacterized protein</fullName>
    </submittedName>
</protein>
<accession>A0AAN4ZGQ6</accession>
<feature type="non-terminal residue" evidence="2">
    <location>
        <position position="323"/>
    </location>
</feature>
<feature type="region of interest" description="Disordered" evidence="1">
    <location>
        <begin position="137"/>
        <end position="165"/>
    </location>
</feature>
<organism evidence="2 3">
    <name type="scientific">Pristionchus mayeri</name>
    <dbReference type="NCBI Taxonomy" id="1317129"/>
    <lineage>
        <taxon>Eukaryota</taxon>
        <taxon>Metazoa</taxon>
        <taxon>Ecdysozoa</taxon>
        <taxon>Nematoda</taxon>
        <taxon>Chromadorea</taxon>
        <taxon>Rhabditida</taxon>
        <taxon>Rhabditina</taxon>
        <taxon>Diplogasteromorpha</taxon>
        <taxon>Diplogasteroidea</taxon>
        <taxon>Neodiplogasteridae</taxon>
        <taxon>Pristionchus</taxon>
    </lineage>
</organism>
<evidence type="ECO:0000256" key="1">
    <source>
        <dbReference type="SAM" id="MobiDB-lite"/>
    </source>
</evidence>
<dbReference type="Proteomes" id="UP001328107">
    <property type="component" value="Unassembled WGS sequence"/>
</dbReference>
<proteinExistence type="predicted"/>
<sequence>KVTMFIQLQRGHSDGVERLEASGGTESQQQKTIKLPFESLPVLGSGGSSPRSLLSGLGSLLPVGSLGGPVLDIGGGEVSNSSLDGRVVLVLGVCLNGDGLNSLLLLLLLRVAVEVEIGHDLLILEDESRLARDLSAEGQNLTGQKPPHESNRLFSLKKSGDSDVDELHGRVSVDERDDGDVHVRSLSDSLVVNAGVGDDQKSGLLEVSLGLVSKATGLETSEDSSGSSVGGELEEGTLGVRASRNDNNVGGILNGRNGASSQEKLLPSLAEVDHGHTVEASLVDVALHLEVDVGGSDVGLGGQELHGILLLESERLVTARHFT</sequence>
<comment type="caution">
    <text evidence="2">The sequence shown here is derived from an EMBL/GenBank/DDBJ whole genome shotgun (WGS) entry which is preliminary data.</text>
</comment>
<keyword evidence="3" id="KW-1185">Reference proteome</keyword>
<dbReference type="AlphaFoldDB" id="A0AAN4ZGQ6"/>
<dbReference type="EMBL" id="BTRK01000003">
    <property type="protein sequence ID" value="GMR40913.1"/>
    <property type="molecule type" value="Genomic_DNA"/>
</dbReference>
<evidence type="ECO:0000313" key="2">
    <source>
        <dbReference type="EMBL" id="GMR40913.1"/>
    </source>
</evidence>
<name>A0AAN4ZGQ6_9BILA</name>
<reference evidence="3" key="1">
    <citation type="submission" date="2022-10" db="EMBL/GenBank/DDBJ databases">
        <title>Genome assembly of Pristionchus species.</title>
        <authorList>
            <person name="Yoshida K."/>
            <person name="Sommer R.J."/>
        </authorList>
    </citation>
    <scope>NUCLEOTIDE SEQUENCE [LARGE SCALE GENOMIC DNA]</scope>
    <source>
        <strain evidence="3">RS5460</strain>
    </source>
</reference>
<feature type="non-terminal residue" evidence="2">
    <location>
        <position position="1"/>
    </location>
</feature>
<gene>
    <name evidence="2" type="ORF">PMAYCL1PPCAC_11108</name>
</gene>
<evidence type="ECO:0000313" key="3">
    <source>
        <dbReference type="Proteomes" id="UP001328107"/>
    </source>
</evidence>